<protein>
    <recommendedName>
        <fullName evidence="5 13">Thiazole synthase</fullName>
        <ecNumber evidence="4 13">2.8.1.10</ecNumber>
    </recommendedName>
</protein>
<feature type="binding site" evidence="13">
    <location>
        <position position="242"/>
    </location>
    <ligand>
        <name>1-deoxy-D-xylulose 5-phosphate</name>
        <dbReference type="ChEBI" id="CHEBI:57792"/>
    </ligand>
</feature>
<evidence type="ECO:0000256" key="1">
    <source>
        <dbReference type="ARBA" id="ARBA00002834"/>
    </source>
</evidence>
<comment type="catalytic activity">
    <reaction evidence="10 13">
        <text>[ThiS sulfur-carrier protein]-C-terminal-Gly-aminoethanethioate + 2-iminoacetate + 1-deoxy-D-xylulose 5-phosphate = [ThiS sulfur-carrier protein]-C-terminal Gly-Gly + 2-[(2R,5Z)-2-carboxy-4-methylthiazol-5(2H)-ylidene]ethyl phosphate + 2 H2O + H(+)</text>
        <dbReference type="Rhea" id="RHEA:26297"/>
        <dbReference type="Rhea" id="RHEA-COMP:12909"/>
        <dbReference type="Rhea" id="RHEA-COMP:19908"/>
        <dbReference type="ChEBI" id="CHEBI:15377"/>
        <dbReference type="ChEBI" id="CHEBI:15378"/>
        <dbReference type="ChEBI" id="CHEBI:57792"/>
        <dbReference type="ChEBI" id="CHEBI:62899"/>
        <dbReference type="ChEBI" id="CHEBI:77846"/>
        <dbReference type="ChEBI" id="CHEBI:90778"/>
        <dbReference type="ChEBI" id="CHEBI:232372"/>
        <dbReference type="EC" id="2.8.1.10"/>
    </reaction>
</comment>
<dbReference type="Gene3D" id="3.20.20.70">
    <property type="entry name" value="Aldolase class I"/>
    <property type="match status" value="1"/>
</dbReference>
<evidence type="ECO:0000256" key="9">
    <source>
        <dbReference type="ARBA" id="ARBA00023270"/>
    </source>
</evidence>
<dbReference type="Pfam" id="PF05690">
    <property type="entry name" value="ThiG"/>
    <property type="match status" value="1"/>
</dbReference>
<dbReference type="GO" id="GO:0009229">
    <property type="term" value="P:thiamine diphosphate biosynthetic process"/>
    <property type="evidence" value="ECO:0007669"/>
    <property type="project" value="UniProtKB-UniRule"/>
</dbReference>
<dbReference type="InterPro" id="IPR013785">
    <property type="entry name" value="Aldolase_TIM"/>
</dbReference>
<comment type="caution">
    <text evidence="15">The sequence shown here is derived from an EMBL/GenBank/DDBJ whole genome shotgun (WGS) entry which is preliminary data.</text>
</comment>
<dbReference type="PATRIC" id="fig|1401327.3.peg.1656"/>
<dbReference type="SUPFAM" id="SSF110399">
    <property type="entry name" value="ThiG-like"/>
    <property type="match status" value="1"/>
</dbReference>
<evidence type="ECO:0000256" key="3">
    <source>
        <dbReference type="ARBA" id="ARBA00004948"/>
    </source>
</evidence>
<proteinExistence type="inferred from homology"/>
<evidence type="ECO:0000256" key="10">
    <source>
        <dbReference type="ARBA" id="ARBA00049897"/>
    </source>
</evidence>
<gene>
    <name evidence="13" type="primary">thiG</name>
    <name evidence="15" type="ORF">WRSd3_01784</name>
</gene>
<dbReference type="EMBL" id="AXUT01000133">
    <property type="protein sequence ID" value="ESU79930.1"/>
    <property type="molecule type" value="Genomic_DNA"/>
</dbReference>
<evidence type="ECO:0000259" key="14">
    <source>
        <dbReference type="Pfam" id="PF05690"/>
    </source>
</evidence>
<dbReference type="HAMAP" id="MF_00443">
    <property type="entry name" value="ThiG"/>
    <property type="match status" value="1"/>
</dbReference>
<organism evidence="15 16">
    <name type="scientific">Shigella dysenteriae WRSd3</name>
    <dbReference type="NCBI Taxonomy" id="1401327"/>
    <lineage>
        <taxon>Bacteria</taxon>
        <taxon>Pseudomonadati</taxon>
        <taxon>Pseudomonadota</taxon>
        <taxon>Gammaproteobacteria</taxon>
        <taxon>Enterobacterales</taxon>
        <taxon>Enterobacteriaceae</taxon>
        <taxon>Shigella</taxon>
    </lineage>
</organism>
<name>A0A090NI16_SHIDY</name>
<dbReference type="CDD" id="cd04728">
    <property type="entry name" value="ThiG"/>
    <property type="match status" value="1"/>
</dbReference>
<evidence type="ECO:0000256" key="2">
    <source>
        <dbReference type="ARBA" id="ARBA00004496"/>
    </source>
</evidence>
<keyword evidence="9 13" id="KW-0704">Schiff base</keyword>
<dbReference type="PANTHER" id="PTHR34266:SF2">
    <property type="entry name" value="THIAZOLE SYNTHASE"/>
    <property type="match status" value="1"/>
</dbReference>
<feature type="binding site" evidence="13">
    <location>
        <begin position="290"/>
        <end position="291"/>
    </location>
    <ligand>
        <name>1-deoxy-D-xylulose 5-phosphate</name>
        <dbReference type="ChEBI" id="CHEBI:57792"/>
    </ligand>
</feature>
<accession>A0A090NI16</accession>
<reference evidence="15 16" key="1">
    <citation type="submission" date="2013-10" db="EMBL/GenBank/DDBJ databases">
        <title>Draft genomes and the virulence plasmids of Sd1617 vaccine constructs: WRSd3 and WRSd5.</title>
        <authorList>
            <person name="Aksomboon Vongsawan A."/>
            <person name="Venkatesan M.M."/>
            <person name="Vaisvil B."/>
            <person name="Emel G."/>
            <person name="Kepatral V."/>
            <person name="Sethabutr O."/>
            <person name="Serichantalergs O."/>
            <person name="Mason C."/>
        </authorList>
    </citation>
    <scope>NUCLEOTIDE SEQUENCE [LARGE SCALE GENOMIC DNA]</scope>
    <source>
        <strain evidence="15 16">WRSd3</strain>
    </source>
</reference>
<keyword evidence="7 13" id="KW-0808">Transferase</keyword>
<dbReference type="Proteomes" id="UP000017944">
    <property type="component" value="Unassembled WGS sequence"/>
</dbReference>
<feature type="binding site" evidence="13">
    <location>
        <begin position="268"/>
        <end position="269"/>
    </location>
    <ligand>
        <name>1-deoxy-D-xylulose 5-phosphate</name>
        <dbReference type="ChEBI" id="CHEBI:57792"/>
    </ligand>
</feature>
<dbReference type="PANTHER" id="PTHR34266">
    <property type="entry name" value="THIAZOLE SYNTHASE"/>
    <property type="match status" value="1"/>
</dbReference>
<evidence type="ECO:0000256" key="6">
    <source>
        <dbReference type="ARBA" id="ARBA00022490"/>
    </source>
</evidence>
<keyword evidence="6 13" id="KW-0963">Cytoplasm</keyword>
<comment type="similarity">
    <text evidence="11 13">Belongs to the ThiG family.</text>
</comment>
<comment type="pathway">
    <text evidence="3 13">Cofactor biosynthesis; thiamine diphosphate biosynthesis.</text>
</comment>
<dbReference type="UniPathway" id="UPA00060"/>
<comment type="function">
    <text evidence="1 13">Catalyzes the rearrangement of 1-deoxy-D-xylulose 5-phosphate (DXP) to produce the thiazole phosphate moiety of thiamine. Sulfur is provided by the thiocarboxylate moiety of the carrier protein ThiS. In vitro, sulfur can be provided by H(2)S.</text>
</comment>
<dbReference type="GO" id="GO:1990107">
    <property type="term" value="F:thiazole synthase activity"/>
    <property type="evidence" value="ECO:0007669"/>
    <property type="project" value="UniProtKB-EC"/>
</dbReference>
<sequence length="342" mass="36797">MAQPGVAPRQWLPGMRRKQCRSCLTINRCSAPPGKLFTNYWSNSTNDKRAWLWRLISKSSRVSSGRNISCRMATRSCFFRLLQGVEMLRIADKTFDSHLVTGTGKFASSQLMVEAIRASGSQLVTLAMKRVDLRQHNDAILEPLIAAGVTLLPNTSGAKTAEEAIFAAHLAREALGTNWLKLEIHPDARWLLPDPIETLKAAETLVQQGFVVLPYCGADPVLCKRLEEVGCAAVMPLGAPIGSNQGLETRAMLEIIIQQATVPVVVDAGIGVPSHAAQALEMGTDAVLVNTAIAVADDPVNMAKAFRLAVEAGLLARQSGPGSRSYFAHATSPLTGFLEASV</sequence>
<evidence type="ECO:0000256" key="8">
    <source>
        <dbReference type="ARBA" id="ARBA00022977"/>
    </source>
</evidence>
<dbReference type="AlphaFoldDB" id="A0A090NI16"/>
<evidence type="ECO:0000256" key="12">
    <source>
        <dbReference type="ARBA" id="ARBA00062692"/>
    </source>
</evidence>
<dbReference type="GO" id="GO:0005737">
    <property type="term" value="C:cytoplasm"/>
    <property type="evidence" value="ECO:0007669"/>
    <property type="project" value="UniProtKB-SubCell"/>
</dbReference>
<evidence type="ECO:0000256" key="5">
    <source>
        <dbReference type="ARBA" id="ARBA00019753"/>
    </source>
</evidence>
<evidence type="ECO:0000256" key="13">
    <source>
        <dbReference type="HAMAP-Rule" id="MF_00443"/>
    </source>
</evidence>
<evidence type="ECO:0000256" key="4">
    <source>
        <dbReference type="ARBA" id="ARBA00011960"/>
    </source>
</evidence>
<comment type="subunit">
    <text evidence="12 13">Homotetramer. Forms heterodimers with either ThiH or ThiS.</text>
</comment>
<dbReference type="InterPro" id="IPR008867">
    <property type="entry name" value="ThiG"/>
</dbReference>
<evidence type="ECO:0000256" key="11">
    <source>
        <dbReference type="ARBA" id="ARBA00060826"/>
    </source>
</evidence>
<evidence type="ECO:0000256" key="7">
    <source>
        <dbReference type="ARBA" id="ARBA00022679"/>
    </source>
</evidence>
<comment type="subcellular location">
    <subcellularLocation>
        <location evidence="2 13">Cytoplasm</location>
    </subcellularLocation>
</comment>
<dbReference type="FunFam" id="3.20.20.70:FF:000049">
    <property type="entry name" value="Thiazole synthase"/>
    <property type="match status" value="1"/>
</dbReference>
<evidence type="ECO:0000313" key="15">
    <source>
        <dbReference type="EMBL" id="ESU79930.1"/>
    </source>
</evidence>
<feature type="active site" description="Schiff-base intermediate with DXP" evidence="13">
    <location>
        <position position="181"/>
    </location>
</feature>
<evidence type="ECO:0000313" key="16">
    <source>
        <dbReference type="Proteomes" id="UP000017944"/>
    </source>
</evidence>
<dbReference type="InterPro" id="IPR033983">
    <property type="entry name" value="Thiazole_synthase_ThiG"/>
</dbReference>
<keyword evidence="8 13" id="KW-0784">Thiamine biosynthesis</keyword>
<dbReference type="EC" id="2.8.1.10" evidence="4 13"/>
<feature type="domain" description="Thiazole synthase ThiG" evidence="14">
    <location>
        <begin position="90"/>
        <end position="333"/>
    </location>
</feature>